<feature type="transmembrane region" description="Helical" evidence="1">
    <location>
        <begin position="12"/>
        <end position="28"/>
    </location>
</feature>
<keyword evidence="3" id="KW-0378">Hydrolase</keyword>
<proteinExistence type="predicted"/>
<dbReference type="AlphaFoldDB" id="A0A5C1QBE0"/>
<dbReference type="InterPro" id="IPR029058">
    <property type="entry name" value="AB_hydrolase_fold"/>
</dbReference>
<gene>
    <name evidence="3" type="ORF">EW093_11855</name>
</gene>
<evidence type="ECO:0000313" key="3">
    <source>
        <dbReference type="EMBL" id="QEN05375.1"/>
    </source>
</evidence>
<dbReference type="PRINTS" id="PR00111">
    <property type="entry name" value="ABHYDROLASE"/>
</dbReference>
<keyword evidence="1" id="KW-0472">Membrane</keyword>
<dbReference type="InterPro" id="IPR000073">
    <property type="entry name" value="AB_hydrolase_1"/>
</dbReference>
<name>A0A5C1QBE0_9SPIO</name>
<reference evidence="3 4" key="2">
    <citation type="submission" date="2019-09" db="EMBL/GenBank/DDBJ databases">
        <title>Complete Genome Sequence and Methylome Analysis of free living Spirochaetas.</title>
        <authorList>
            <person name="Leshcheva N."/>
            <person name="Mikheeva N."/>
        </authorList>
    </citation>
    <scope>NUCLEOTIDE SEQUENCE [LARGE SCALE GENOMIC DNA]</scope>
    <source>
        <strain evidence="3 4">P</strain>
    </source>
</reference>
<sequence length="311" mass="35560">MKTNIKLGGLRIMIFIILTIALLALLFNNKGLFYRESRDFSSLNSSNILEGAEPFEYLGGNKKAILFIHGFPGSPRMYYMVKELAIRDGYDVFIPKLPGFGTTHSDFIKSNFSMWYSYLSNYYNGIRGGYDKFYIAGNSMGGALTLKLAQNVDLKPTAIASIAAPVFLNSLKRGVLKSTTLYFIRYLSKFVKYIPPKNPPKDPSEDQDGDTRWVGYRGKFPRQIYSLYIGLKSVKKDLGKIEIPCYLCHAKHDKTVSYKNLNLIKDRVSSKSILIRVLDLSEWSHTNHSMFIYKSIVDDLWSDIDYFFNNL</sequence>
<dbReference type="Proteomes" id="UP000323824">
    <property type="component" value="Chromosome"/>
</dbReference>
<dbReference type="RefSeq" id="WP_149568613.1">
    <property type="nucleotide sequence ID" value="NZ_CP035807.1"/>
</dbReference>
<dbReference type="Gene3D" id="3.40.50.1820">
    <property type="entry name" value="alpha/beta hydrolase"/>
    <property type="match status" value="1"/>
</dbReference>
<keyword evidence="1" id="KW-0812">Transmembrane</keyword>
<dbReference type="Pfam" id="PF12146">
    <property type="entry name" value="Hydrolase_4"/>
    <property type="match status" value="1"/>
</dbReference>
<dbReference type="GO" id="GO:0016787">
    <property type="term" value="F:hydrolase activity"/>
    <property type="evidence" value="ECO:0007669"/>
    <property type="project" value="UniProtKB-KW"/>
</dbReference>
<dbReference type="InterPro" id="IPR051044">
    <property type="entry name" value="MAG_DAG_Lipase"/>
</dbReference>
<dbReference type="PANTHER" id="PTHR11614">
    <property type="entry name" value="PHOSPHOLIPASE-RELATED"/>
    <property type="match status" value="1"/>
</dbReference>
<feature type="domain" description="Serine aminopeptidase S33" evidence="2">
    <location>
        <begin position="61"/>
        <end position="276"/>
    </location>
</feature>
<keyword evidence="1" id="KW-1133">Transmembrane helix</keyword>
<organism evidence="3 4">
    <name type="scientific">Thiospirochaeta perfilievii</name>
    <dbReference type="NCBI Taxonomy" id="252967"/>
    <lineage>
        <taxon>Bacteria</taxon>
        <taxon>Pseudomonadati</taxon>
        <taxon>Spirochaetota</taxon>
        <taxon>Spirochaetia</taxon>
        <taxon>Spirochaetales</taxon>
        <taxon>Spirochaetaceae</taxon>
        <taxon>Thiospirochaeta</taxon>
    </lineage>
</organism>
<evidence type="ECO:0000256" key="1">
    <source>
        <dbReference type="SAM" id="Phobius"/>
    </source>
</evidence>
<evidence type="ECO:0000259" key="2">
    <source>
        <dbReference type="Pfam" id="PF12146"/>
    </source>
</evidence>
<keyword evidence="4" id="KW-1185">Reference proteome</keyword>
<dbReference type="KEGG" id="sper:EW093_11855"/>
<accession>A0A5C1QBE0</accession>
<dbReference type="OrthoDB" id="9800213at2"/>
<dbReference type="SUPFAM" id="SSF53474">
    <property type="entry name" value="alpha/beta-Hydrolases"/>
    <property type="match status" value="1"/>
</dbReference>
<dbReference type="EMBL" id="CP035807">
    <property type="protein sequence ID" value="QEN05375.1"/>
    <property type="molecule type" value="Genomic_DNA"/>
</dbReference>
<reference evidence="3 4" key="1">
    <citation type="submission" date="2019-02" db="EMBL/GenBank/DDBJ databases">
        <authorList>
            <person name="Fomenkov A."/>
            <person name="Dubinina G."/>
            <person name="Grabovich M."/>
            <person name="Vincze T."/>
            <person name="Roberts R.J."/>
        </authorList>
    </citation>
    <scope>NUCLEOTIDE SEQUENCE [LARGE SCALE GENOMIC DNA]</scope>
    <source>
        <strain evidence="3 4">P</strain>
    </source>
</reference>
<evidence type="ECO:0000313" key="4">
    <source>
        <dbReference type="Proteomes" id="UP000323824"/>
    </source>
</evidence>
<protein>
    <submittedName>
        <fullName evidence="3">Alpha/beta fold hydrolase</fullName>
    </submittedName>
</protein>
<dbReference type="InterPro" id="IPR022742">
    <property type="entry name" value="Hydrolase_4"/>
</dbReference>